<proteinExistence type="predicted"/>
<keyword evidence="1" id="KW-0812">Transmembrane</keyword>
<keyword evidence="1" id="KW-1133">Transmembrane helix</keyword>
<protein>
    <submittedName>
        <fullName evidence="2">Uncharacterized protein</fullName>
    </submittedName>
</protein>
<keyword evidence="3" id="KW-1185">Reference proteome</keyword>
<evidence type="ECO:0000313" key="2">
    <source>
        <dbReference type="EMBL" id="GAA1549891.1"/>
    </source>
</evidence>
<dbReference type="Proteomes" id="UP001501705">
    <property type="component" value="Unassembled WGS sequence"/>
</dbReference>
<organism evidence="2 3">
    <name type="scientific">Kribbella hippodromi</name>
    <dbReference type="NCBI Taxonomy" id="434347"/>
    <lineage>
        <taxon>Bacteria</taxon>
        <taxon>Bacillati</taxon>
        <taxon>Actinomycetota</taxon>
        <taxon>Actinomycetes</taxon>
        <taxon>Propionibacteriales</taxon>
        <taxon>Kribbellaceae</taxon>
        <taxon>Kribbella</taxon>
    </lineage>
</organism>
<gene>
    <name evidence="2" type="ORF">GCM10009804_03080</name>
</gene>
<comment type="caution">
    <text evidence="2">The sequence shown here is derived from an EMBL/GenBank/DDBJ whole genome shotgun (WGS) entry which is preliminary data.</text>
</comment>
<dbReference type="EMBL" id="BAAAPH010000001">
    <property type="protein sequence ID" value="GAA1549891.1"/>
    <property type="molecule type" value="Genomic_DNA"/>
</dbReference>
<name>A0ABN2BZY8_9ACTN</name>
<accession>A0ABN2BZY8</accession>
<feature type="transmembrane region" description="Helical" evidence="1">
    <location>
        <begin position="33"/>
        <end position="51"/>
    </location>
</feature>
<evidence type="ECO:0000256" key="1">
    <source>
        <dbReference type="SAM" id="Phobius"/>
    </source>
</evidence>
<keyword evidence="1" id="KW-0472">Membrane</keyword>
<reference evidence="2 3" key="1">
    <citation type="journal article" date="2019" name="Int. J. Syst. Evol. Microbiol.">
        <title>The Global Catalogue of Microorganisms (GCM) 10K type strain sequencing project: providing services to taxonomists for standard genome sequencing and annotation.</title>
        <authorList>
            <consortium name="The Broad Institute Genomics Platform"/>
            <consortium name="The Broad Institute Genome Sequencing Center for Infectious Disease"/>
            <person name="Wu L."/>
            <person name="Ma J."/>
        </authorList>
    </citation>
    <scope>NUCLEOTIDE SEQUENCE [LARGE SCALE GENOMIC DNA]</scope>
    <source>
        <strain evidence="2 3">JCM 15572</strain>
    </source>
</reference>
<sequence>MGAGMKRLLPVAGQMLGAALVVAAVGVLAGLWWAVGLAGLVIVAVGVLAEGGRL</sequence>
<evidence type="ECO:0000313" key="3">
    <source>
        <dbReference type="Proteomes" id="UP001501705"/>
    </source>
</evidence>